<dbReference type="GO" id="GO:0008137">
    <property type="term" value="F:NADH dehydrogenase (ubiquinone) activity"/>
    <property type="evidence" value="ECO:0007669"/>
    <property type="project" value="InterPro"/>
</dbReference>
<feature type="transmembrane region" description="Helical" evidence="3">
    <location>
        <begin position="189"/>
        <end position="209"/>
    </location>
</feature>
<feature type="transmembrane region" description="Helical" evidence="3">
    <location>
        <begin position="31"/>
        <end position="49"/>
    </location>
</feature>
<evidence type="ECO:0000259" key="4">
    <source>
        <dbReference type="Pfam" id="PF00361"/>
    </source>
</evidence>
<dbReference type="GO" id="GO:0012505">
    <property type="term" value="C:endomembrane system"/>
    <property type="evidence" value="ECO:0007669"/>
    <property type="project" value="UniProtKB-SubCell"/>
</dbReference>
<dbReference type="Proteomes" id="UP000318437">
    <property type="component" value="Unassembled WGS sequence"/>
</dbReference>
<dbReference type="GO" id="GO:0042773">
    <property type="term" value="P:ATP synthesis coupled electron transport"/>
    <property type="evidence" value="ECO:0007669"/>
    <property type="project" value="InterPro"/>
</dbReference>
<dbReference type="OrthoDB" id="238919at2"/>
<dbReference type="AlphaFoldDB" id="A0A5C6C874"/>
<feature type="transmembrane region" description="Helical" evidence="3">
    <location>
        <begin position="274"/>
        <end position="298"/>
    </location>
</feature>
<feature type="domain" description="NADH:quinone oxidoreductase/Mrp antiporter transmembrane" evidence="4">
    <location>
        <begin position="182"/>
        <end position="390"/>
    </location>
</feature>
<dbReference type="PANTHER" id="PTHR43507:SF1">
    <property type="entry name" value="NADH-UBIQUINONE OXIDOREDUCTASE CHAIN 4"/>
    <property type="match status" value="1"/>
</dbReference>
<evidence type="ECO:0000256" key="2">
    <source>
        <dbReference type="RuleBase" id="RU000320"/>
    </source>
</evidence>
<dbReference type="PANTHER" id="PTHR43507">
    <property type="entry name" value="NADH-UBIQUINONE OXIDOREDUCTASE CHAIN 4"/>
    <property type="match status" value="1"/>
</dbReference>
<evidence type="ECO:0000313" key="6">
    <source>
        <dbReference type="Proteomes" id="UP000318437"/>
    </source>
</evidence>
<keyword evidence="3" id="KW-1133">Transmembrane helix</keyword>
<organism evidence="5 6">
    <name type="scientific">Bythopirellula polymerisocia</name>
    <dbReference type="NCBI Taxonomy" id="2528003"/>
    <lineage>
        <taxon>Bacteria</taxon>
        <taxon>Pseudomonadati</taxon>
        <taxon>Planctomycetota</taxon>
        <taxon>Planctomycetia</taxon>
        <taxon>Pirellulales</taxon>
        <taxon>Lacipirellulaceae</taxon>
        <taxon>Bythopirellula</taxon>
    </lineage>
</organism>
<dbReference type="EMBL" id="SJPS01000015">
    <property type="protein sequence ID" value="TWU20368.1"/>
    <property type="molecule type" value="Genomic_DNA"/>
</dbReference>
<feature type="transmembrane region" description="Helical" evidence="3">
    <location>
        <begin position="343"/>
        <end position="367"/>
    </location>
</feature>
<keyword evidence="6" id="KW-1185">Reference proteome</keyword>
<gene>
    <name evidence="5" type="primary">ndhD1</name>
    <name evidence="5" type="ORF">Pla144_49430</name>
</gene>
<dbReference type="GO" id="GO:0016020">
    <property type="term" value="C:membrane"/>
    <property type="evidence" value="ECO:0007669"/>
    <property type="project" value="UniProtKB-SubCell"/>
</dbReference>
<comment type="caution">
    <text evidence="5">The sequence shown here is derived from an EMBL/GenBank/DDBJ whole genome shotgun (WGS) entry which is preliminary data.</text>
</comment>
<proteinExistence type="predicted"/>
<feature type="transmembrane region" description="Helical" evidence="3">
    <location>
        <begin position="6"/>
        <end position="24"/>
    </location>
</feature>
<feature type="transmembrane region" description="Helical" evidence="3">
    <location>
        <begin position="83"/>
        <end position="103"/>
    </location>
</feature>
<feature type="transmembrane region" description="Helical" evidence="3">
    <location>
        <begin position="159"/>
        <end position="177"/>
    </location>
</feature>
<keyword evidence="3" id="KW-0472">Membrane</keyword>
<feature type="transmembrane region" description="Helical" evidence="3">
    <location>
        <begin position="245"/>
        <end position="267"/>
    </location>
</feature>
<dbReference type="RefSeq" id="WP_146453150.1">
    <property type="nucleotide sequence ID" value="NZ_SJPS01000015.1"/>
</dbReference>
<dbReference type="EC" id="1.6.5.-" evidence="5"/>
<dbReference type="GO" id="GO:0048039">
    <property type="term" value="F:ubiquinone binding"/>
    <property type="evidence" value="ECO:0007669"/>
    <property type="project" value="TreeGrafter"/>
</dbReference>
<keyword evidence="5" id="KW-0560">Oxidoreductase</keyword>
<evidence type="ECO:0000256" key="1">
    <source>
        <dbReference type="ARBA" id="ARBA00004127"/>
    </source>
</evidence>
<comment type="subcellular location">
    <subcellularLocation>
        <location evidence="1">Endomembrane system</location>
        <topology evidence="1">Multi-pass membrane protein</topology>
    </subcellularLocation>
    <subcellularLocation>
        <location evidence="2">Membrane</location>
        <topology evidence="2">Multi-pass membrane protein</topology>
    </subcellularLocation>
</comment>
<evidence type="ECO:0000256" key="3">
    <source>
        <dbReference type="SAM" id="Phobius"/>
    </source>
</evidence>
<dbReference type="GO" id="GO:0015990">
    <property type="term" value="P:electron transport coupled proton transport"/>
    <property type="evidence" value="ECO:0007669"/>
    <property type="project" value="TreeGrafter"/>
</dbReference>
<evidence type="ECO:0000313" key="5">
    <source>
        <dbReference type="EMBL" id="TWU20368.1"/>
    </source>
</evidence>
<feature type="transmembrane region" description="Helical" evidence="3">
    <location>
        <begin position="304"/>
        <end position="322"/>
    </location>
</feature>
<feature type="transmembrane region" description="Helical" evidence="3">
    <location>
        <begin position="379"/>
        <end position="401"/>
    </location>
</feature>
<dbReference type="GO" id="GO:0003954">
    <property type="term" value="F:NADH dehydrogenase activity"/>
    <property type="evidence" value="ECO:0007669"/>
    <property type="project" value="TreeGrafter"/>
</dbReference>
<sequence>MFELHLPWLELAIVTPLVGAALVFRVHDPELAWRRAIVFTFTALCFTVGEWQDFNSLHTFEAHDHWDIFTPLVGPDALVVDELSAPLIPLAALLFFLVTLTTMKTKNRRFPFAWNLVSLSLLLALLSCRQPWGIIALLTAQAVPPWVEIRSRGRSTRVFTLHMLLCTGLLIAGWMLLSTEAGTLKNVAIIMLALAVLIRSGVAPLHCWMTDLFENASLGTAILFVAPMSGAYAAVRLVLPVAPDWALQSIALLSLATAVYAAGMALIQQEARRFFCYLFLSHASLVLVGLEVATPIGLTGGLCVWLSVGMSLAGLGLTLRALEARSGRLSLADYHGLYEHMPGLAVFFLLTGLASIGFPGTVGFIGAELLVEGAVAVNPFVGVLVVFAAALNSIAVLQAYFKLFTGTQHTTSISLKARWREQFAMLILSALILGGGLVPQPGVASRYHAATEIIARLETRESHPGLAVQSPNKHVVAVSKTSR</sequence>
<dbReference type="InterPro" id="IPR003918">
    <property type="entry name" value="NADH_UbQ_OxRdtase"/>
</dbReference>
<keyword evidence="2 3" id="KW-0812">Transmembrane</keyword>
<reference evidence="5 6" key="1">
    <citation type="submission" date="2019-02" db="EMBL/GenBank/DDBJ databases">
        <title>Deep-cultivation of Planctomycetes and their phenomic and genomic characterization uncovers novel biology.</title>
        <authorList>
            <person name="Wiegand S."/>
            <person name="Jogler M."/>
            <person name="Boedeker C."/>
            <person name="Pinto D."/>
            <person name="Vollmers J."/>
            <person name="Rivas-Marin E."/>
            <person name="Kohn T."/>
            <person name="Peeters S.H."/>
            <person name="Heuer A."/>
            <person name="Rast P."/>
            <person name="Oberbeckmann S."/>
            <person name="Bunk B."/>
            <person name="Jeske O."/>
            <person name="Meyerdierks A."/>
            <person name="Storesund J.E."/>
            <person name="Kallscheuer N."/>
            <person name="Luecker S."/>
            <person name="Lage O.M."/>
            <person name="Pohl T."/>
            <person name="Merkel B.J."/>
            <person name="Hornburger P."/>
            <person name="Mueller R.-W."/>
            <person name="Bruemmer F."/>
            <person name="Labrenz M."/>
            <person name="Spormann A.M."/>
            <person name="Op Den Camp H."/>
            <person name="Overmann J."/>
            <person name="Amann R."/>
            <person name="Jetten M.S.M."/>
            <person name="Mascher T."/>
            <person name="Medema M.H."/>
            <person name="Devos D.P."/>
            <person name="Kaster A.-K."/>
            <person name="Ovreas L."/>
            <person name="Rohde M."/>
            <person name="Galperin M.Y."/>
            <person name="Jogler C."/>
        </authorList>
    </citation>
    <scope>NUCLEOTIDE SEQUENCE [LARGE SCALE GENOMIC DNA]</scope>
    <source>
        <strain evidence="5 6">Pla144</strain>
    </source>
</reference>
<accession>A0A5C6C874</accession>
<feature type="transmembrane region" description="Helical" evidence="3">
    <location>
        <begin position="221"/>
        <end position="239"/>
    </location>
</feature>
<dbReference type="Pfam" id="PF00361">
    <property type="entry name" value="Proton_antipo_M"/>
    <property type="match status" value="1"/>
</dbReference>
<dbReference type="InterPro" id="IPR001750">
    <property type="entry name" value="ND/Mrp_TM"/>
</dbReference>
<name>A0A5C6C874_9BACT</name>
<protein>
    <submittedName>
        <fullName evidence="5">NAD(P)H-quinone oxidoreductase chain 4 1</fullName>
        <ecNumber evidence="5">1.6.5.-</ecNumber>
    </submittedName>
</protein>